<feature type="domain" description="Chitin-binding type-4" evidence="2">
    <location>
        <begin position="24"/>
        <end position="237"/>
    </location>
</feature>
<dbReference type="Gene3D" id="2.70.50.50">
    <property type="entry name" value="chitin-binding protein cbp21"/>
    <property type="match status" value="1"/>
</dbReference>
<organism evidence="3">
    <name type="scientific">Malacosoma sp. alphabaculovirus</name>
    <dbReference type="NCBI Taxonomy" id="1881632"/>
    <lineage>
        <taxon>Viruses</taxon>
        <taxon>Viruses incertae sedis</taxon>
        <taxon>Naldaviricetes</taxon>
        <taxon>Lefavirales</taxon>
        <taxon>Baculoviridae</taxon>
        <taxon>Alphabaculovirus</taxon>
    </lineage>
</organism>
<evidence type="ECO:0000256" key="1">
    <source>
        <dbReference type="ARBA" id="ARBA00022729"/>
    </source>
</evidence>
<dbReference type="PANTHER" id="PTHR34823:SF1">
    <property type="entry name" value="CHITIN-BINDING TYPE-4 DOMAIN-CONTAINING PROTEIN"/>
    <property type="match status" value="1"/>
</dbReference>
<gene>
    <name evidence="3" type="primary">masp1.23</name>
</gene>
<dbReference type="InterPro" id="IPR004302">
    <property type="entry name" value="Cellulose/chitin-bd_N"/>
</dbReference>
<dbReference type="PANTHER" id="PTHR34823">
    <property type="entry name" value="GLCNAC-BINDING PROTEIN A"/>
    <property type="match status" value="1"/>
</dbReference>
<keyword evidence="1" id="KW-0732">Signal</keyword>
<dbReference type="SUPFAM" id="SSF81296">
    <property type="entry name" value="E set domains"/>
    <property type="match status" value="1"/>
</dbReference>
<reference evidence="3" key="1">
    <citation type="submission" date="2016-01" db="EMBL/GenBank/DDBJ databases">
        <authorList>
            <person name="Oliw E.H."/>
        </authorList>
    </citation>
    <scope>NUCLEOTIDE SEQUENCE</scope>
    <source>
        <strain evidence="3">164</strain>
    </source>
</reference>
<dbReference type="Pfam" id="PF03067">
    <property type="entry name" value="LPMO_10"/>
    <property type="match status" value="1"/>
</dbReference>
<evidence type="ECO:0000313" key="3">
    <source>
        <dbReference type="EMBL" id="ANW12256.1"/>
    </source>
</evidence>
<evidence type="ECO:0000259" key="2">
    <source>
        <dbReference type="Pfam" id="PF03067"/>
    </source>
</evidence>
<dbReference type="InterPro" id="IPR051024">
    <property type="entry name" value="GlcNAc_Chitin_IntDeg"/>
</dbReference>
<sequence>MIAAAVLIVYCVSASCLMTPVDAHGYLLHPMSRQYPCYRNDDFWWPSDGSNITDGGCKSAYQYMYNKHGGNAFAAQYMFNQYAEYAALAGTDFTNAEHVRNDVVAHHLCAAGANDSTKAFGDKSGIDVWWAPWSTTTLDVGVNKFVFCPTVIHEPSYFEVFITNELYEYKDTIQWSDLDLIYNKTSILEYNTEYEECDNEKVYVLRVNVPYRTSKFVIYVRWQRRDIAGEGFYNCADAIIRETSAVIATNEPRHEL</sequence>
<dbReference type="EMBL" id="KU659593">
    <property type="protein sequence ID" value="ANW12256.1"/>
    <property type="molecule type" value="Genomic_DNA"/>
</dbReference>
<protein>
    <submittedName>
        <fullName evidence="3">Gp37</fullName>
    </submittedName>
</protein>
<dbReference type="InterPro" id="IPR014756">
    <property type="entry name" value="Ig_E-set"/>
</dbReference>
<accession>A0A1B1V5H1</accession>
<proteinExistence type="predicted"/>
<name>A0A1B1V5H1_9ABAC</name>